<evidence type="ECO:0000313" key="9">
    <source>
        <dbReference type="EMBL" id="SCM73855.1"/>
    </source>
</evidence>
<evidence type="ECO:0000259" key="8">
    <source>
        <dbReference type="PROSITE" id="PS50928"/>
    </source>
</evidence>
<feature type="transmembrane region" description="Helical" evidence="7">
    <location>
        <begin position="216"/>
        <end position="236"/>
    </location>
</feature>
<keyword evidence="2 7" id="KW-0813">Transport</keyword>
<dbReference type="RefSeq" id="WP_197957556.1">
    <property type="nucleotide sequence ID" value="NZ_LT608333.1"/>
</dbReference>
<reference evidence="9" key="1">
    <citation type="submission" date="2016-08" db="EMBL/GenBank/DDBJ databases">
        <authorList>
            <person name="Seilhamer J.J."/>
        </authorList>
    </citation>
    <scope>NUCLEOTIDE SEQUENCE</scope>
    <source>
        <strain evidence="9">86-1</strain>
    </source>
</reference>
<dbReference type="Pfam" id="PF00528">
    <property type="entry name" value="BPD_transp_1"/>
    <property type="match status" value="1"/>
</dbReference>
<comment type="subcellular location">
    <subcellularLocation>
        <location evidence="1 7">Cell membrane</location>
        <topology evidence="1 7">Multi-pass membrane protein</topology>
    </subcellularLocation>
</comment>
<evidence type="ECO:0000256" key="6">
    <source>
        <dbReference type="ARBA" id="ARBA00023136"/>
    </source>
</evidence>
<feature type="transmembrane region" description="Helical" evidence="7">
    <location>
        <begin position="35"/>
        <end position="58"/>
    </location>
</feature>
<dbReference type="InterPro" id="IPR035906">
    <property type="entry name" value="MetI-like_sf"/>
</dbReference>
<evidence type="ECO:0000256" key="5">
    <source>
        <dbReference type="ARBA" id="ARBA00022989"/>
    </source>
</evidence>
<dbReference type="GO" id="GO:0055085">
    <property type="term" value="P:transmembrane transport"/>
    <property type="evidence" value="ECO:0007669"/>
    <property type="project" value="InterPro"/>
</dbReference>
<dbReference type="AlphaFoldDB" id="A0A212L8M4"/>
<dbReference type="SUPFAM" id="SSF161098">
    <property type="entry name" value="MetI-like"/>
    <property type="match status" value="1"/>
</dbReference>
<keyword evidence="4 7" id="KW-0812">Transmembrane</keyword>
<feature type="transmembrane region" description="Helical" evidence="7">
    <location>
        <begin position="155"/>
        <end position="177"/>
    </location>
</feature>
<proteinExistence type="inferred from homology"/>
<dbReference type="CDD" id="cd06261">
    <property type="entry name" value="TM_PBP2"/>
    <property type="match status" value="1"/>
</dbReference>
<feature type="transmembrane region" description="Helical" evidence="7">
    <location>
        <begin position="313"/>
        <end position="334"/>
    </location>
</feature>
<accession>A0A212L8M4</accession>
<feature type="transmembrane region" description="Helical" evidence="7">
    <location>
        <begin position="189"/>
        <end position="210"/>
    </location>
</feature>
<keyword evidence="3" id="KW-1003">Cell membrane</keyword>
<evidence type="ECO:0000256" key="7">
    <source>
        <dbReference type="RuleBase" id="RU363032"/>
    </source>
</evidence>
<feature type="transmembrane region" description="Helical" evidence="7">
    <location>
        <begin position="70"/>
        <end position="90"/>
    </location>
</feature>
<dbReference type="EMBL" id="FMJC01000002">
    <property type="protein sequence ID" value="SCM73855.1"/>
    <property type="molecule type" value="Genomic_DNA"/>
</dbReference>
<organism evidence="9">
    <name type="scientific">uncultured Desulfovibrio sp</name>
    <dbReference type="NCBI Taxonomy" id="167968"/>
    <lineage>
        <taxon>Bacteria</taxon>
        <taxon>Pseudomonadati</taxon>
        <taxon>Thermodesulfobacteriota</taxon>
        <taxon>Desulfovibrionia</taxon>
        <taxon>Desulfovibrionales</taxon>
        <taxon>Desulfovibrionaceae</taxon>
        <taxon>Desulfovibrio</taxon>
        <taxon>environmental samples</taxon>
    </lineage>
</organism>
<feature type="domain" description="ABC transmembrane type-1" evidence="8">
    <location>
        <begin position="151"/>
        <end position="335"/>
    </location>
</feature>
<evidence type="ECO:0000256" key="3">
    <source>
        <dbReference type="ARBA" id="ARBA00022475"/>
    </source>
</evidence>
<keyword evidence="6 7" id="KW-0472">Membrane</keyword>
<feature type="transmembrane region" description="Helical" evidence="7">
    <location>
        <begin position="102"/>
        <end position="120"/>
    </location>
</feature>
<evidence type="ECO:0000256" key="1">
    <source>
        <dbReference type="ARBA" id="ARBA00004651"/>
    </source>
</evidence>
<keyword evidence="5 7" id="KW-1133">Transmembrane helix</keyword>
<sequence>MSISTPKESAQAPMPLTREQLLELERAPRTPRQVVLDYVICASPLLMGALALAEYLYIPNLKGNTSTGTYVVFIGLLMTALGAAFIAALFRRSVFDALRYKAPFYSFVFILLAGYDYLTLKTGSLMLPFFPWVDQVLCAMLEDWQYLLECSLNSLILLGTGYFTGAGLGLATGIACGYNRRINYWIAPFIKLLGAIPSATWLPVVMVLAASLFKGSVFIIALGVWYSVTIATLTGITNIDKSYFEAARTLGARGRQLVFRVALPFALPSIFQGLTQGMSSACTALLVAEMIGVESGLGWYITWQKSWAFYGKLYAAIVLICIIFVLVNLALALIKKRVLRWQVGMVQE</sequence>
<evidence type="ECO:0000256" key="2">
    <source>
        <dbReference type="ARBA" id="ARBA00022448"/>
    </source>
</evidence>
<dbReference type="PANTHER" id="PTHR30151">
    <property type="entry name" value="ALKANE SULFONATE ABC TRANSPORTER-RELATED, MEMBRANE SUBUNIT"/>
    <property type="match status" value="1"/>
</dbReference>
<dbReference type="InterPro" id="IPR000515">
    <property type="entry name" value="MetI-like"/>
</dbReference>
<dbReference type="PANTHER" id="PTHR30151:SF0">
    <property type="entry name" value="ABC TRANSPORTER PERMEASE PROTEIN MJ0413-RELATED"/>
    <property type="match status" value="1"/>
</dbReference>
<dbReference type="Gene3D" id="1.10.3720.10">
    <property type="entry name" value="MetI-like"/>
    <property type="match status" value="1"/>
</dbReference>
<gene>
    <name evidence="9" type="ORF">KL86DES1_21572</name>
</gene>
<name>A0A212L8M4_9BACT</name>
<protein>
    <submittedName>
        <fullName evidence="9">ABC-type nitrate/sulfonate/bicarbonate transport system, permease component</fullName>
    </submittedName>
</protein>
<comment type="similarity">
    <text evidence="7">Belongs to the binding-protein-dependent transport system permease family.</text>
</comment>
<dbReference type="PROSITE" id="PS50928">
    <property type="entry name" value="ABC_TM1"/>
    <property type="match status" value="1"/>
</dbReference>
<evidence type="ECO:0000256" key="4">
    <source>
        <dbReference type="ARBA" id="ARBA00022692"/>
    </source>
</evidence>
<dbReference type="GO" id="GO:0005886">
    <property type="term" value="C:plasma membrane"/>
    <property type="evidence" value="ECO:0007669"/>
    <property type="project" value="UniProtKB-SubCell"/>
</dbReference>